<dbReference type="GO" id="GO:0005886">
    <property type="term" value="C:plasma membrane"/>
    <property type="evidence" value="ECO:0007669"/>
    <property type="project" value="UniProtKB-SubCell"/>
</dbReference>
<dbReference type="InterPro" id="IPR014170">
    <property type="entry name" value="TonB_ExbD_1"/>
</dbReference>
<reference evidence="17" key="1">
    <citation type="journal article" date="2014" name="FEMS Microbiol. Lett.">
        <title>Draft Genomic DNA Sequence of the Facultatively Methylotrophic Bacterium Acidomonas methanolica type strain MB58.</title>
        <authorList>
            <person name="Higashiura N."/>
            <person name="Hadano H."/>
            <person name="Hirakawa H."/>
            <person name="Matsutani M."/>
            <person name="Takabe S."/>
            <person name="Matsushita K."/>
            <person name="Azuma Y."/>
        </authorList>
    </citation>
    <scope>NUCLEOTIDE SEQUENCE [LARGE SCALE GENOMIC DNA]</scope>
    <source>
        <strain evidence="17">MB58</strain>
    </source>
</reference>
<dbReference type="PANTHER" id="PTHR30558">
    <property type="entry name" value="EXBD MEMBRANE COMPONENT OF PMF-DRIVEN MACROMOLECULE IMPORT SYSTEM"/>
    <property type="match status" value="1"/>
</dbReference>
<keyword evidence="10 13" id="KW-0653">Protein transport</keyword>
<evidence type="ECO:0000256" key="6">
    <source>
        <dbReference type="ARBA" id="ARBA00022448"/>
    </source>
</evidence>
<keyword evidence="12 15" id="KW-0472">Membrane</keyword>
<protein>
    <recommendedName>
        <fullName evidence="5">Biopolymer transport protein ExbD</fullName>
    </recommendedName>
</protein>
<gene>
    <name evidence="16" type="ORF">Amme_139_009</name>
</gene>
<evidence type="ECO:0000256" key="3">
    <source>
        <dbReference type="ARBA" id="ARBA00005811"/>
    </source>
</evidence>
<dbReference type="AlphaFoldDB" id="A0A023D8H5"/>
<keyword evidence="11 15" id="KW-1133">Transmembrane helix</keyword>
<evidence type="ECO:0000313" key="16">
    <source>
        <dbReference type="EMBL" id="GAJ30472.1"/>
    </source>
</evidence>
<evidence type="ECO:0000256" key="7">
    <source>
        <dbReference type="ARBA" id="ARBA00022475"/>
    </source>
</evidence>
<evidence type="ECO:0000256" key="10">
    <source>
        <dbReference type="ARBA" id="ARBA00022927"/>
    </source>
</evidence>
<evidence type="ECO:0000256" key="5">
    <source>
        <dbReference type="ARBA" id="ARBA00022090"/>
    </source>
</evidence>
<keyword evidence="6 13" id="KW-0813">Transport</keyword>
<dbReference type="OrthoDB" id="9798629at2"/>
<dbReference type="RefSeq" id="WP_042061578.1">
    <property type="nucleotide sequence ID" value="NZ_BAND01000138.1"/>
</dbReference>
<evidence type="ECO:0000256" key="13">
    <source>
        <dbReference type="RuleBase" id="RU003879"/>
    </source>
</evidence>
<proteinExistence type="inferred from homology"/>
<comment type="function">
    <text evidence="1">Involved in the TonB-dependent energy-dependent transport of various receptor-bound substrates.</text>
</comment>
<evidence type="ECO:0000256" key="8">
    <source>
        <dbReference type="ARBA" id="ARBA00022519"/>
    </source>
</evidence>
<evidence type="ECO:0000256" key="2">
    <source>
        <dbReference type="ARBA" id="ARBA00004249"/>
    </source>
</evidence>
<comment type="caution">
    <text evidence="16">The sequence shown here is derived from an EMBL/GenBank/DDBJ whole genome shotgun (WGS) entry which is preliminary data.</text>
</comment>
<evidence type="ECO:0000256" key="12">
    <source>
        <dbReference type="ARBA" id="ARBA00023136"/>
    </source>
</evidence>
<evidence type="ECO:0000256" key="11">
    <source>
        <dbReference type="ARBA" id="ARBA00022989"/>
    </source>
</evidence>
<dbReference type="Proteomes" id="UP000019760">
    <property type="component" value="Unassembled WGS sequence"/>
</dbReference>
<name>A0A023D8H5_ACIMT</name>
<evidence type="ECO:0000256" key="1">
    <source>
        <dbReference type="ARBA" id="ARBA00003540"/>
    </source>
</evidence>
<feature type="transmembrane region" description="Helical" evidence="15">
    <location>
        <begin position="21"/>
        <end position="40"/>
    </location>
</feature>
<comment type="similarity">
    <text evidence="3 13">Belongs to the ExbD/TolR family.</text>
</comment>
<comment type="subunit">
    <text evidence="4">The accessory proteins ExbB and ExbD seem to form a complex with TonB.</text>
</comment>
<evidence type="ECO:0000256" key="4">
    <source>
        <dbReference type="ARBA" id="ARBA00011471"/>
    </source>
</evidence>
<comment type="subcellular location">
    <subcellularLocation>
        <location evidence="2">Cell inner membrane</location>
        <topology evidence="2">Single-pass type II membrane protein</topology>
    </subcellularLocation>
    <subcellularLocation>
        <location evidence="13">Cell membrane</location>
        <topology evidence="13">Single-pass type II membrane protein</topology>
    </subcellularLocation>
</comment>
<dbReference type="InterPro" id="IPR003400">
    <property type="entry name" value="ExbD"/>
</dbReference>
<dbReference type="NCBIfam" id="TIGR02803">
    <property type="entry name" value="ExbD_1"/>
    <property type="match status" value="1"/>
</dbReference>
<organism evidence="16 17">
    <name type="scientific">Acidomonas methanolica NBRC 104435</name>
    <dbReference type="NCBI Taxonomy" id="1231351"/>
    <lineage>
        <taxon>Bacteria</taxon>
        <taxon>Pseudomonadati</taxon>
        <taxon>Pseudomonadota</taxon>
        <taxon>Alphaproteobacteria</taxon>
        <taxon>Acetobacterales</taxon>
        <taxon>Acetobacteraceae</taxon>
        <taxon>Acidomonas</taxon>
    </lineage>
</organism>
<accession>A0A023D8H5</accession>
<feature type="region of interest" description="Disordered" evidence="14">
    <location>
        <begin position="142"/>
        <end position="165"/>
    </location>
</feature>
<keyword evidence="9 13" id="KW-0812">Transmembrane</keyword>
<dbReference type="Gene3D" id="3.30.420.270">
    <property type="match status" value="1"/>
</dbReference>
<evidence type="ECO:0000256" key="14">
    <source>
        <dbReference type="SAM" id="MobiDB-lite"/>
    </source>
</evidence>
<evidence type="ECO:0000313" key="17">
    <source>
        <dbReference type="Proteomes" id="UP000019760"/>
    </source>
</evidence>
<keyword evidence="7" id="KW-1003">Cell membrane</keyword>
<dbReference type="Pfam" id="PF02472">
    <property type="entry name" value="ExbD"/>
    <property type="match status" value="1"/>
</dbReference>
<evidence type="ECO:0000256" key="9">
    <source>
        <dbReference type="ARBA" id="ARBA00022692"/>
    </source>
</evidence>
<keyword evidence="17" id="KW-1185">Reference proteome</keyword>
<keyword evidence="8" id="KW-0997">Cell inner membrane</keyword>
<reference evidence="16 17" key="2">
    <citation type="journal article" date="2014" name="FEMS Microbiol. Lett.">
        <title>Draft genomic DNA sequence of the facultatively methylotrophic bacterium Acidomonas methanolica type strain MB58.</title>
        <authorList>
            <person name="Higashiura N."/>
            <person name="Hadano H."/>
            <person name="Hirakawa H."/>
            <person name="Matsutani M."/>
            <person name="Takabe S."/>
            <person name="Matsushita K."/>
            <person name="Azuma Y."/>
        </authorList>
    </citation>
    <scope>NUCLEOTIDE SEQUENCE [LARGE SCALE GENOMIC DNA]</scope>
    <source>
        <strain evidence="16 17">MB58</strain>
    </source>
</reference>
<dbReference type="GO" id="GO:0015031">
    <property type="term" value="P:protein transport"/>
    <property type="evidence" value="ECO:0007669"/>
    <property type="project" value="UniProtKB-KW"/>
</dbReference>
<feature type="compositionally biased region" description="Low complexity" evidence="14">
    <location>
        <begin position="147"/>
        <end position="165"/>
    </location>
</feature>
<sequence>MIRIRHADETPHEAHEINVTPFIDVMLVLLVIFMVTAPLTTVNVPVDLPSSSEKPTPRPDDPVFLTVKADHGLALGEDDIAADALPGALETATKGNKDERIFLRADKTVDYGTLMGVMDRLRRAGYLKVALVNLQGQEEGSEAGATAGSVGNVAPAVAAPPGGRP</sequence>
<dbReference type="PANTHER" id="PTHR30558:SF9">
    <property type="entry name" value="BIOPOLYMER TRANSPORT PROTEIN EXBD"/>
    <property type="match status" value="1"/>
</dbReference>
<dbReference type="EMBL" id="BAND01000138">
    <property type="protein sequence ID" value="GAJ30472.1"/>
    <property type="molecule type" value="Genomic_DNA"/>
</dbReference>
<evidence type="ECO:0000256" key="15">
    <source>
        <dbReference type="SAM" id="Phobius"/>
    </source>
</evidence>
<dbReference type="GO" id="GO:0022857">
    <property type="term" value="F:transmembrane transporter activity"/>
    <property type="evidence" value="ECO:0007669"/>
    <property type="project" value="InterPro"/>
</dbReference>